<feature type="transmembrane region" description="Helical" evidence="8">
    <location>
        <begin position="429"/>
        <end position="448"/>
    </location>
</feature>
<evidence type="ECO:0000313" key="12">
    <source>
        <dbReference type="Proteomes" id="UP000230214"/>
    </source>
</evidence>
<comment type="subcellular location">
    <subcellularLocation>
        <location evidence="1">Cell membrane</location>
        <topology evidence="1">Multi-pass membrane protein</topology>
    </subcellularLocation>
</comment>
<dbReference type="AlphaFoldDB" id="A0A2H0RAM7"/>
<feature type="transmembrane region" description="Helical" evidence="8">
    <location>
        <begin position="243"/>
        <end position="259"/>
    </location>
</feature>
<feature type="transmembrane region" description="Helical" evidence="8">
    <location>
        <begin position="373"/>
        <end position="392"/>
    </location>
</feature>
<evidence type="ECO:0000259" key="9">
    <source>
        <dbReference type="Pfam" id="PF04932"/>
    </source>
</evidence>
<feature type="transmembrane region" description="Helical" evidence="8">
    <location>
        <begin position="114"/>
        <end position="135"/>
    </location>
</feature>
<feature type="transmembrane region" description="Helical" evidence="8">
    <location>
        <begin position="592"/>
        <end position="609"/>
    </location>
</feature>
<keyword evidence="4" id="KW-0808">Transferase</keyword>
<feature type="transmembrane region" description="Helical" evidence="8">
    <location>
        <begin position="722"/>
        <end position="746"/>
    </location>
</feature>
<dbReference type="Proteomes" id="UP000230214">
    <property type="component" value="Unassembled WGS sequence"/>
</dbReference>
<sequence length="1016" mass="119870">MPTIEIFLAIFIFILMVLISIEDIATGFLFLLVLVPLQHKELFSLVYWDVLPIRIAFFGLLLTTFYRFYLWFRRHKKKEVVLSFIKDPILVILVLLYIVRLISIIFIAENKISGFKLLIFYTTIVYFYILIKFLYQNYGFKFIQKSLWLYGLLGTVTGFISIVQFYSFKIFAYKFGAIWEIPGHNPRIGSTFWDVNHFGAFIISVIPLSIVFSIIYTSKVRVFWIFNSVFLIGVLYLTQSRSAWMGMAFAFIFFIYFLFIKGFKKYARYILIVSFVFITLFFSYFQIFKGSAYYEYKRFMHTRLDSFDTHFILLEGAMEVYRDNPILGAGFGNFNEAFRKTSYAQEYFFREKNIVNERVPSHSIWGEVASETGFFGISLYVLLFFVVLGFLVKGYLTSVKKESFLALGMASSIIALLVSGIFYTYNLEFFWFTIFFAVMIAFYLNKNINFSKYISWLYDLKKVPIIFLTLFSSFFLFWDLGKNKLIDWDEAIYAQVSRNILKSGDWFTLHWDLNKIWLEKPPLYMWFSAFFMNIFGISEFSARLTSAIFGLIGVVSLYFIGKYLFKSRLVGLVAGLILITSPKYLYYSRMGMLDVTVTVFIMFSVFYGYKYFDSRKFKNILLSGAFCGFAVMTKAIVGLLPIPILGLYGVYLIFIQNAKYKTLNTKFFIKSIVFFLLTVLLVALPWHLYMYFLHGDMFIKTYFQEHILNRGLTDQQGKTEPFLWYITVLKVNFRLWFLVLIPAFIYTVYKSYKKSNPHIFLVIGTLVIFLFFSVSNSKLVWYITPLYPILALINATFILFVLNLAYSKIGHFKKYSVLLFRGVFAIFFSLFLLLYFTDYNKLVYFPDFNRDLVKAIQEYNERYYEASSRVNVLYYIRLSAPVIKFYVEGDSTPQDREPFMQKIETADFSEPLIFVSRQGEPTYYQDIYGSDKIQKVYNEGAYYLTYVRSEEEYYNIIIQKLNAEVGQKINNLPTAKDKLDEVFEINQMYTEIYEYELILHKNLPSKYINPILLRYP</sequence>
<keyword evidence="3" id="KW-0328">Glycosyltransferase</keyword>
<feature type="transmembrane region" description="Helical" evidence="8">
    <location>
        <begin position="786"/>
        <end position="806"/>
    </location>
</feature>
<evidence type="ECO:0000256" key="1">
    <source>
        <dbReference type="ARBA" id="ARBA00004651"/>
    </source>
</evidence>
<feature type="domain" description="Glycosyltransferase RgtA/B/C/D-like" evidence="10">
    <location>
        <begin position="520"/>
        <end position="682"/>
    </location>
</feature>
<evidence type="ECO:0000256" key="5">
    <source>
        <dbReference type="ARBA" id="ARBA00022692"/>
    </source>
</evidence>
<dbReference type="InterPro" id="IPR038731">
    <property type="entry name" value="RgtA/B/C-like"/>
</dbReference>
<feature type="transmembrane region" description="Helical" evidence="8">
    <location>
        <begin position="45"/>
        <end position="69"/>
    </location>
</feature>
<dbReference type="GO" id="GO:0010041">
    <property type="term" value="P:response to iron(III) ion"/>
    <property type="evidence" value="ECO:0007669"/>
    <property type="project" value="TreeGrafter"/>
</dbReference>
<name>A0A2H0RAM7_UNCKA</name>
<evidence type="ECO:0000256" key="7">
    <source>
        <dbReference type="ARBA" id="ARBA00023136"/>
    </source>
</evidence>
<evidence type="ECO:0000313" key="11">
    <source>
        <dbReference type="EMBL" id="PIR43581.1"/>
    </source>
</evidence>
<feature type="transmembrane region" description="Helical" evidence="8">
    <location>
        <begin position="667"/>
        <end position="688"/>
    </location>
</feature>
<dbReference type="GO" id="GO:0005886">
    <property type="term" value="C:plasma membrane"/>
    <property type="evidence" value="ECO:0007669"/>
    <property type="project" value="UniProtKB-SubCell"/>
</dbReference>
<feature type="transmembrane region" description="Helical" evidence="8">
    <location>
        <begin position="758"/>
        <end position="774"/>
    </location>
</feature>
<dbReference type="PANTHER" id="PTHR33908:SF3">
    <property type="entry name" value="UNDECAPRENYL PHOSPHATE-ALPHA-4-AMINO-4-DEOXY-L-ARABINOSE ARABINOSYL TRANSFERASE"/>
    <property type="match status" value="1"/>
</dbReference>
<dbReference type="PANTHER" id="PTHR33908">
    <property type="entry name" value="MANNOSYLTRANSFERASE YKCB-RELATED"/>
    <property type="match status" value="1"/>
</dbReference>
<feature type="transmembrane region" description="Helical" evidence="8">
    <location>
        <begin position="195"/>
        <end position="215"/>
    </location>
</feature>
<feature type="transmembrane region" description="Helical" evidence="8">
    <location>
        <begin position="460"/>
        <end position="478"/>
    </location>
</feature>
<feature type="transmembrane region" description="Helical" evidence="8">
    <location>
        <begin position="147"/>
        <end position="166"/>
    </location>
</feature>
<evidence type="ECO:0000256" key="6">
    <source>
        <dbReference type="ARBA" id="ARBA00022989"/>
    </source>
</evidence>
<dbReference type="Pfam" id="PF13231">
    <property type="entry name" value="PMT_2"/>
    <property type="match status" value="1"/>
</dbReference>
<feature type="transmembrane region" description="Helical" evidence="8">
    <location>
        <begin position="629"/>
        <end position="655"/>
    </location>
</feature>
<dbReference type="EMBL" id="PCXU01000018">
    <property type="protein sequence ID" value="PIR43581.1"/>
    <property type="molecule type" value="Genomic_DNA"/>
</dbReference>
<reference evidence="11 12" key="1">
    <citation type="submission" date="2017-09" db="EMBL/GenBank/DDBJ databases">
        <title>Depth-based differentiation of microbial function through sediment-hosted aquifers and enrichment of novel symbionts in the deep terrestrial subsurface.</title>
        <authorList>
            <person name="Probst A.J."/>
            <person name="Ladd B."/>
            <person name="Jarett J.K."/>
            <person name="Geller-Mcgrath D.E."/>
            <person name="Sieber C.M."/>
            <person name="Emerson J.B."/>
            <person name="Anantharaman K."/>
            <person name="Thomas B.C."/>
            <person name="Malmstrom R."/>
            <person name="Stieglmeier M."/>
            <person name="Klingl A."/>
            <person name="Woyke T."/>
            <person name="Ryan C.M."/>
            <person name="Banfield J.F."/>
        </authorList>
    </citation>
    <scope>NUCLEOTIDE SEQUENCE [LARGE SCALE GENOMIC DNA]</scope>
    <source>
        <strain evidence="11">CG10_big_fil_rev_8_21_14_0_10_32_10</strain>
    </source>
</reference>
<feature type="transmembrane region" description="Helical" evidence="8">
    <location>
        <begin position="544"/>
        <end position="561"/>
    </location>
</feature>
<feature type="transmembrane region" description="Helical" evidence="8">
    <location>
        <begin position="89"/>
        <end position="108"/>
    </location>
</feature>
<dbReference type="Pfam" id="PF04932">
    <property type="entry name" value="Wzy_C"/>
    <property type="match status" value="1"/>
</dbReference>
<evidence type="ECO:0000256" key="8">
    <source>
        <dbReference type="SAM" id="Phobius"/>
    </source>
</evidence>
<feature type="domain" description="O-antigen ligase-related" evidence="9">
    <location>
        <begin position="228"/>
        <end position="381"/>
    </location>
</feature>
<evidence type="ECO:0000259" key="10">
    <source>
        <dbReference type="Pfam" id="PF13231"/>
    </source>
</evidence>
<keyword evidence="6 8" id="KW-1133">Transmembrane helix</keyword>
<keyword evidence="2" id="KW-1003">Cell membrane</keyword>
<evidence type="ECO:0000256" key="2">
    <source>
        <dbReference type="ARBA" id="ARBA00022475"/>
    </source>
</evidence>
<dbReference type="GO" id="GO:0016763">
    <property type="term" value="F:pentosyltransferase activity"/>
    <property type="evidence" value="ECO:0007669"/>
    <property type="project" value="TreeGrafter"/>
</dbReference>
<evidence type="ECO:0000256" key="3">
    <source>
        <dbReference type="ARBA" id="ARBA00022676"/>
    </source>
</evidence>
<proteinExistence type="predicted"/>
<evidence type="ECO:0000256" key="4">
    <source>
        <dbReference type="ARBA" id="ARBA00022679"/>
    </source>
</evidence>
<organism evidence="11 12">
    <name type="scientific">candidate division WWE3 bacterium CG10_big_fil_rev_8_21_14_0_10_32_10</name>
    <dbReference type="NCBI Taxonomy" id="1975090"/>
    <lineage>
        <taxon>Bacteria</taxon>
        <taxon>Katanobacteria</taxon>
    </lineage>
</organism>
<feature type="transmembrane region" description="Helical" evidence="8">
    <location>
        <begin position="7"/>
        <end position="33"/>
    </location>
</feature>
<keyword evidence="7 8" id="KW-0472">Membrane</keyword>
<protein>
    <submittedName>
        <fullName evidence="11">Uncharacterized protein</fullName>
    </submittedName>
</protein>
<dbReference type="GO" id="GO:0009103">
    <property type="term" value="P:lipopolysaccharide biosynthetic process"/>
    <property type="evidence" value="ECO:0007669"/>
    <property type="project" value="UniProtKB-ARBA"/>
</dbReference>
<feature type="transmembrane region" description="Helical" evidence="8">
    <location>
        <begin position="266"/>
        <end position="287"/>
    </location>
</feature>
<comment type="caution">
    <text evidence="11">The sequence shown here is derived from an EMBL/GenBank/DDBJ whole genome shotgun (WGS) entry which is preliminary data.</text>
</comment>
<gene>
    <name evidence="11" type="ORF">COV24_02030</name>
</gene>
<feature type="transmembrane region" description="Helical" evidence="8">
    <location>
        <begin position="222"/>
        <end position="237"/>
    </location>
</feature>
<dbReference type="InterPro" id="IPR007016">
    <property type="entry name" value="O-antigen_ligase-rel_domated"/>
</dbReference>
<keyword evidence="5 8" id="KW-0812">Transmembrane</keyword>
<dbReference type="InterPro" id="IPR050297">
    <property type="entry name" value="LipidA_mod_glycosyltrf_83"/>
</dbReference>
<feature type="transmembrane region" description="Helical" evidence="8">
    <location>
        <begin position="404"/>
        <end position="423"/>
    </location>
</feature>
<feature type="transmembrane region" description="Helical" evidence="8">
    <location>
        <begin position="818"/>
        <end position="836"/>
    </location>
</feature>
<accession>A0A2H0RAM7</accession>